<evidence type="ECO:0000313" key="9">
    <source>
        <dbReference type="EMBL" id="MCB8876682.1"/>
    </source>
</evidence>
<dbReference type="GO" id="GO:0010181">
    <property type="term" value="F:FMN binding"/>
    <property type="evidence" value="ECO:0007669"/>
    <property type="project" value="InterPro"/>
</dbReference>
<sequence>MKDCHNIEDLRRLAERRLPRIFFDYVDGGSNSELTRAANESDFARWRLRQHVLRDVSGRDLSTSFLGAGHALPLMLGPLGFLGMCGRRGEVAAARAAGRAGVPSCISAFAIRPIDEVTRENPDVTIYSQLYVLQDRALTEVLIARAEAAGAKALFLTVDTAVTPARERDVRNGFRNLTRPTLRQWANMLSRPSWCRDVIRDGMPEVGHARAAGFGRGVMEQAGNLARQIDPALTWADVDWLRRRWPGKLVIKGILEPEDARRAVDAGADGIVVSNHGGRQLDGASSTIMALPAIAEAVGAGLDVLVDGGFRRGWHIALALALGASAVSIGRPYAWGLAAGGEAGVARAIALLAGELDSTLALMGLRSVAALRAAGRSAVHFN</sequence>
<evidence type="ECO:0000256" key="6">
    <source>
        <dbReference type="PIRSR" id="PIRSR000138-1"/>
    </source>
</evidence>
<dbReference type="RefSeq" id="WP_227322341.1">
    <property type="nucleotide sequence ID" value="NZ_JAESVB010000007.1"/>
</dbReference>
<evidence type="ECO:0000256" key="5">
    <source>
        <dbReference type="ARBA" id="ARBA00024042"/>
    </source>
</evidence>
<evidence type="ECO:0000256" key="1">
    <source>
        <dbReference type="ARBA" id="ARBA00001917"/>
    </source>
</evidence>
<dbReference type="Proteomes" id="UP000708298">
    <property type="component" value="Unassembled WGS sequence"/>
</dbReference>
<feature type="binding site" evidence="7">
    <location>
        <begin position="307"/>
        <end position="311"/>
    </location>
    <ligand>
        <name>FMN</name>
        <dbReference type="ChEBI" id="CHEBI:58210"/>
    </ligand>
</feature>
<dbReference type="InterPro" id="IPR013785">
    <property type="entry name" value="Aldolase_TIM"/>
</dbReference>
<comment type="similarity">
    <text evidence="5">Belongs to the FMN-dependent alpha-hydroxy acid dehydrogenase family.</text>
</comment>
<feature type="binding site" evidence="7">
    <location>
        <position position="279"/>
    </location>
    <ligand>
        <name>glyoxylate</name>
        <dbReference type="ChEBI" id="CHEBI:36655"/>
    </ligand>
</feature>
<keyword evidence="10" id="KW-1185">Reference proteome</keyword>
<keyword evidence="3 7" id="KW-0288">FMN</keyword>
<dbReference type="EMBL" id="JAESVB010000007">
    <property type="protein sequence ID" value="MCB8876682.1"/>
    <property type="molecule type" value="Genomic_DNA"/>
</dbReference>
<evidence type="ECO:0000256" key="2">
    <source>
        <dbReference type="ARBA" id="ARBA00022630"/>
    </source>
</evidence>
<reference evidence="9" key="2">
    <citation type="submission" date="2021-01" db="EMBL/GenBank/DDBJ databases">
        <authorList>
            <person name="Mieszkin S."/>
            <person name="Pouder E."/>
            <person name="Alain K."/>
        </authorList>
    </citation>
    <scope>NUCLEOTIDE SEQUENCE</scope>
    <source>
        <strain evidence="9">HW T2.11</strain>
    </source>
</reference>
<feature type="binding site" evidence="7">
    <location>
        <position position="276"/>
    </location>
    <ligand>
        <name>glyoxylate</name>
        <dbReference type="ChEBI" id="CHEBI:36655"/>
    </ligand>
</feature>
<keyword evidence="2 7" id="KW-0285">Flavoprotein</keyword>
<dbReference type="SUPFAM" id="SSF51395">
    <property type="entry name" value="FMN-linked oxidoreductases"/>
    <property type="match status" value="1"/>
</dbReference>
<dbReference type="PROSITE" id="PS51349">
    <property type="entry name" value="FMN_HYDROXY_ACID_DH_2"/>
    <property type="match status" value="1"/>
</dbReference>
<dbReference type="FunFam" id="3.20.20.70:FF:000029">
    <property type="entry name" value="L-lactate dehydrogenase"/>
    <property type="match status" value="1"/>
</dbReference>
<feature type="binding site" evidence="7">
    <location>
        <begin position="78"/>
        <end position="80"/>
    </location>
    <ligand>
        <name>FMN</name>
        <dbReference type="ChEBI" id="CHEBI:58210"/>
    </ligand>
</feature>
<feature type="binding site" evidence="7">
    <location>
        <position position="157"/>
    </location>
    <ligand>
        <name>FMN</name>
        <dbReference type="ChEBI" id="CHEBI:58210"/>
    </ligand>
</feature>
<evidence type="ECO:0000256" key="4">
    <source>
        <dbReference type="ARBA" id="ARBA00023002"/>
    </source>
</evidence>
<accession>A0A963YTA5</accession>
<gene>
    <name evidence="9" type="ORF">ASILVAE211_15940</name>
</gene>
<dbReference type="InterPro" id="IPR037396">
    <property type="entry name" value="FMN_HAD"/>
</dbReference>
<feature type="binding site" evidence="7">
    <location>
        <position position="166"/>
    </location>
    <ligand>
        <name>glyoxylate</name>
        <dbReference type="ChEBI" id="CHEBI:36655"/>
    </ligand>
</feature>
<dbReference type="GO" id="GO:0009060">
    <property type="term" value="P:aerobic respiration"/>
    <property type="evidence" value="ECO:0007669"/>
    <property type="project" value="TreeGrafter"/>
</dbReference>
<dbReference type="Gene3D" id="3.20.20.70">
    <property type="entry name" value="Aldolase class I"/>
    <property type="match status" value="1"/>
</dbReference>
<feature type="binding site" evidence="7">
    <location>
        <position position="129"/>
    </location>
    <ligand>
        <name>FMN</name>
        <dbReference type="ChEBI" id="CHEBI:58210"/>
    </ligand>
</feature>
<comment type="caution">
    <text evidence="9">The sequence shown here is derived from an EMBL/GenBank/DDBJ whole genome shotgun (WGS) entry which is preliminary data.</text>
</comment>
<protein>
    <submittedName>
        <fullName evidence="9">Alpha-hydroxy-acid oxidizing protein</fullName>
    </submittedName>
</protein>
<dbReference type="PIRSF" id="PIRSF000138">
    <property type="entry name" value="Al-hdrx_acd_dh"/>
    <property type="match status" value="1"/>
</dbReference>
<evidence type="ECO:0000313" key="10">
    <source>
        <dbReference type="Proteomes" id="UP000708298"/>
    </source>
</evidence>
<dbReference type="InterPro" id="IPR008259">
    <property type="entry name" value="FMN_hydac_DH_AS"/>
</dbReference>
<feature type="binding site" evidence="7">
    <location>
        <position position="252"/>
    </location>
    <ligand>
        <name>FMN</name>
        <dbReference type="ChEBI" id="CHEBI:58210"/>
    </ligand>
</feature>
<dbReference type="PROSITE" id="PS00557">
    <property type="entry name" value="FMN_HYDROXY_ACID_DH_1"/>
    <property type="match status" value="1"/>
</dbReference>
<feature type="domain" description="FMN hydroxy acid dehydrogenase" evidence="8">
    <location>
        <begin position="1"/>
        <end position="381"/>
    </location>
</feature>
<dbReference type="Pfam" id="PF01070">
    <property type="entry name" value="FMN_dh"/>
    <property type="match status" value="1"/>
</dbReference>
<evidence type="ECO:0000256" key="3">
    <source>
        <dbReference type="ARBA" id="ARBA00022643"/>
    </source>
</evidence>
<feature type="binding site" evidence="7">
    <location>
        <position position="25"/>
    </location>
    <ligand>
        <name>glyoxylate</name>
        <dbReference type="ChEBI" id="CHEBI:36655"/>
    </ligand>
</feature>
<dbReference type="GO" id="GO:0004459">
    <property type="term" value="F:L-lactate dehydrogenase (NAD+) activity"/>
    <property type="evidence" value="ECO:0007669"/>
    <property type="project" value="TreeGrafter"/>
</dbReference>
<dbReference type="CDD" id="cd02809">
    <property type="entry name" value="alpha_hydroxyacid_oxid_FMN"/>
    <property type="match status" value="1"/>
</dbReference>
<organism evidence="9 10">
    <name type="scientific">Acidisoma silvae</name>
    <dbReference type="NCBI Taxonomy" id="2802396"/>
    <lineage>
        <taxon>Bacteria</taxon>
        <taxon>Pseudomonadati</taxon>
        <taxon>Pseudomonadota</taxon>
        <taxon>Alphaproteobacteria</taxon>
        <taxon>Acetobacterales</taxon>
        <taxon>Acidocellaceae</taxon>
        <taxon>Acidisoma</taxon>
    </lineage>
</organism>
<dbReference type="InterPro" id="IPR000262">
    <property type="entry name" value="FMN-dep_DH"/>
</dbReference>
<dbReference type="InterPro" id="IPR012133">
    <property type="entry name" value="Alpha-hydoxy_acid_DH_FMN"/>
</dbReference>
<name>A0A963YTA5_9PROT</name>
<dbReference type="AlphaFoldDB" id="A0A963YTA5"/>
<feature type="binding site" evidence="7">
    <location>
        <begin position="330"/>
        <end position="331"/>
    </location>
    <ligand>
        <name>FMN</name>
        <dbReference type="ChEBI" id="CHEBI:58210"/>
    </ligand>
</feature>
<reference evidence="9" key="1">
    <citation type="journal article" date="2021" name="Microorganisms">
        <title>Acidisoma silvae sp. nov. and Acidisomacellulosilytica sp. nov., Two Acidophilic Bacteria Isolated from Decaying Wood, Hydrolyzing Cellulose and Producing Poly-3-hydroxybutyrate.</title>
        <authorList>
            <person name="Mieszkin S."/>
            <person name="Pouder E."/>
            <person name="Uroz S."/>
            <person name="Simon-Colin C."/>
            <person name="Alain K."/>
        </authorList>
    </citation>
    <scope>NUCLEOTIDE SEQUENCE</scope>
    <source>
        <strain evidence="9">HW T2.11</strain>
    </source>
</reference>
<evidence type="ECO:0000259" key="8">
    <source>
        <dbReference type="PROSITE" id="PS51349"/>
    </source>
</evidence>
<evidence type="ECO:0000256" key="7">
    <source>
        <dbReference type="PIRSR" id="PIRSR000138-2"/>
    </source>
</evidence>
<dbReference type="PANTHER" id="PTHR10578:SF107">
    <property type="entry name" value="2-HYDROXYACID OXIDASE 1"/>
    <property type="match status" value="1"/>
</dbReference>
<feature type="binding site" evidence="7">
    <location>
        <position position="131"/>
    </location>
    <ligand>
        <name>glyoxylate</name>
        <dbReference type="ChEBI" id="CHEBI:36655"/>
    </ligand>
</feature>
<dbReference type="PANTHER" id="PTHR10578">
    <property type="entry name" value="S -2-HYDROXY-ACID OXIDASE-RELATED"/>
    <property type="match status" value="1"/>
</dbReference>
<keyword evidence="4" id="KW-0560">Oxidoreductase</keyword>
<feature type="binding site" evidence="7">
    <location>
        <position position="107"/>
    </location>
    <ligand>
        <name>FMN</name>
        <dbReference type="ChEBI" id="CHEBI:58210"/>
    </ligand>
</feature>
<dbReference type="GO" id="GO:0005886">
    <property type="term" value="C:plasma membrane"/>
    <property type="evidence" value="ECO:0007669"/>
    <property type="project" value="TreeGrafter"/>
</dbReference>
<proteinExistence type="inferred from homology"/>
<feature type="active site" description="Proton acceptor" evidence="6">
    <location>
        <position position="276"/>
    </location>
</feature>
<comment type="cofactor">
    <cofactor evidence="1">
        <name>FMN</name>
        <dbReference type="ChEBI" id="CHEBI:58210"/>
    </cofactor>
</comment>
<feature type="binding site" evidence="7">
    <location>
        <position position="274"/>
    </location>
    <ligand>
        <name>FMN</name>
        <dbReference type="ChEBI" id="CHEBI:58210"/>
    </ligand>
</feature>